<dbReference type="PANTHER" id="PTHR42648">
    <property type="entry name" value="TRANSPOSASE, PUTATIVE-RELATED"/>
    <property type="match status" value="1"/>
</dbReference>
<dbReference type="InterPro" id="IPR057670">
    <property type="entry name" value="SH3_retrovirus"/>
</dbReference>
<keyword evidence="3" id="KW-0540">Nuclease</keyword>
<dbReference type="Pfam" id="PF07727">
    <property type="entry name" value="RVT_2"/>
    <property type="match status" value="1"/>
</dbReference>
<dbReference type="InterPro" id="IPR001584">
    <property type="entry name" value="Integrase_cat-core"/>
</dbReference>
<evidence type="ECO:0000256" key="9">
    <source>
        <dbReference type="ARBA" id="ARBA00022908"/>
    </source>
</evidence>
<sequence>MQRMISQLHTTTQSSNQTSRTDYDVVKSFLKSPTTFHNEHNPQKIKLLFDGSNYQRWEREINRTLSYVFETEVKFVDNEENFITRGNREKAAMAVLLRGTVDESLLSIVEGTARECPLQIFSLLKSKCSRSDRRHKISLIDQLSNLIADKSPGNELTLGKWSKIMAEITQLKITADEMGGLFLQNSFLAPAGVDPKTFEFSVDQSLESLKSPCFSDVATIIQAASSKTKNKIAVTAEFQPMDIDAVNAMRAGQPRYTPPQRRAQPTSPMHQQKNTLSVDKATRFRGVGLNDTLKARYGDNCHYCKQTGHCHPTDHNTHKHAYASLTSQRHTTGKYSLIPAPQPTFKGTISISTSKGNLKIEDVYYCPGVDGVILSVGRLTAIGWKLVFEGDSARLISPNSAVFNTIYRNYCWFLEMIKPTLKLNKITHRPSFDPYLWHRRLGHASETVVNKYLREHYPAEVAGKNWESFFCEQCAVSKALNQKAPGSNSLLLRDDPLDMLVTDVAGPFPMDLHGHQYMVTLRDHASTYIWNDTLATRADVPHKILSWVEHIHNTLGKYPKQIRCDNAPEYTATLRKLIAPLGILIAPVAPYSPEQNGEAERVNRTLGDMARTMLHESRMPRMFWGYAYLTAGYIYNRIPNSKVKTCPLQKLYNVETDPNSIYPFGAEALVQIPAERRTKLDERAQHGRLIGYPEAGGGWLVYSSRERRIIHSTSVIFPEFQHLPVKKNTKKGDLDFILNQITLKLGEEETEIFAQHEQKIIAELDISEDRRLPTNIKKALAGPDNQLWKDAAKYEMEKFTELGVWEAVKPFPGVKALGCRWVFAIKPGINEDPETFRARYVAKGFNQKMGVDCNETYAPTASLNTLRLLISLANKMQYPTATFDVSSAYLYSPIEEEVYVQPPTEICPELKGKIMRLRKAMYGTKQAARCWWQFFKNKMEDVGFTASELEPSLYIYRKEQDFMMIWLHVDDGFAIASRPALLDELRTTMELNMKIKWSNNVNRLVGINFKQEGKIIELNQEKLAKQIVNDYKRPYFRHRTTLPDDTLEIHAGEPIGSTEYRSIIGSMMYLASGTRPDISYAVNLLARFSTNPSEIHWKALDYLVGYLRGTTGMKLRFSGEGESLDLWTDANWGGEHERSTSGFVIKMCGDSIAWGAKRQTVVALSTCAAEYISLSDGAQHLASISILLDDMRHTFKMNIMCDNETAILIAGDNASKKKTRYLIRAFYFINDFVRANNIKITWTSTLNQQADIFTKKLGPNKMEEATTKLGLRT</sequence>
<keyword evidence="1" id="KW-0815">Transposition</keyword>
<evidence type="ECO:0000256" key="2">
    <source>
        <dbReference type="ARBA" id="ARBA00022695"/>
    </source>
</evidence>
<keyword evidence="11" id="KW-0808">Transferase</keyword>
<keyword evidence="2" id="KW-0548">Nucleotidyltransferase</keyword>
<keyword evidence="9" id="KW-0229">DNA integration</keyword>
<dbReference type="InterPro" id="IPR013103">
    <property type="entry name" value="RVT_2"/>
</dbReference>
<feature type="region of interest" description="Disordered" evidence="16">
    <location>
        <begin position="255"/>
        <end position="275"/>
    </location>
</feature>
<reference evidence="18 19" key="1">
    <citation type="submission" date="2017-11" db="EMBL/GenBank/DDBJ databases">
        <title>De novo assembly and phasing of dikaryotic genomes from two isolates of Puccinia coronata f. sp. avenae, the causal agent of oat crown rust.</title>
        <authorList>
            <person name="Miller M.E."/>
            <person name="Zhang Y."/>
            <person name="Omidvar V."/>
            <person name="Sperschneider J."/>
            <person name="Schwessinger B."/>
            <person name="Raley C."/>
            <person name="Palmer J.M."/>
            <person name="Garnica D."/>
            <person name="Upadhyaya N."/>
            <person name="Rathjen J."/>
            <person name="Taylor J.M."/>
            <person name="Park R.F."/>
            <person name="Dodds P.N."/>
            <person name="Hirsch C.D."/>
            <person name="Kianian S.F."/>
            <person name="Figueroa M."/>
        </authorList>
    </citation>
    <scope>NUCLEOTIDE SEQUENCE [LARGE SCALE GENOMIC DNA]</scope>
    <source>
        <strain evidence="18">12SD80</strain>
    </source>
</reference>
<keyword evidence="12" id="KW-0233">DNA recombination</keyword>
<evidence type="ECO:0000256" key="4">
    <source>
        <dbReference type="ARBA" id="ARBA00022723"/>
    </source>
</evidence>
<dbReference type="GO" id="GO:0032196">
    <property type="term" value="P:transposition"/>
    <property type="evidence" value="ECO:0007669"/>
    <property type="project" value="UniProtKB-KW"/>
</dbReference>
<dbReference type="InterPro" id="IPR043502">
    <property type="entry name" value="DNA/RNA_pol_sf"/>
</dbReference>
<dbReference type="GO" id="GO:0006310">
    <property type="term" value="P:DNA recombination"/>
    <property type="evidence" value="ECO:0007669"/>
    <property type="project" value="UniProtKB-KW"/>
</dbReference>
<evidence type="ECO:0000256" key="6">
    <source>
        <dbReference type="ARBA" id="ARBA00022801"/>
    </source>
</evidence>
<dbReference type="GO" id="GO:0005634">
    <property type="term" value="C:nucleus"/>
    <property type="evidence" value="ECO:0007669"/>
    <property type="project" value="UniProtKB-ARBA"/>
</dbReference>
<dbReference type="PROSITE" id="PS50994">
    <property type="entry name" value="INTEGRASE"/>
    <property type="match status" value="1"/>
</dbReference>
<evidence type="ECO:0000259" key="17">
    <source>
        <dbReference type="PROSITE" id="PS50994"/>
    </source>
</evidence>
<evidence type="ECO:0000256" key="15">
    <source>
        <dbReference type="ARBA" id="ARBA00049244"/>
    </source>
</evidence>
<keyword evidence="13" id="KW-0511">Multifunctional enzyme</keyword>
<evidence type="ECO:0000256" key="1">
    <source>
        <dbReference type="ARBA" id="ARBA00022578"/>
    </source>
</evidence>
<dbReference type="EMBL" id="PGCI01000152">
    <property type="protein sequence ID" value="PLW36888.1"/>
    <property type="molecule type" value="Genomic_DNA"/>
</dbReference>
<feature type="compositionally biased region" description="Polar residues" evidence="16">
    <location>
        <begin position="263"/>
        <end position="275"/>
    </location>
</feature>
<dbReference type="GO" id="GO:0003723">
    <property type="term" value="F:RNA binding"/>
    <property type="evidence" value="ECO:0007669"/>
    <property type="project" value="UniProtKB-KW"/>
</dbReference>
<accession>A0A2N5UGN4</accession>
<dbReference type="GO" id="GO:0015074">
    <property type="term" value="P:DNA integration"/>
    <property type="evidence" value="ECO:0007669"/>
    <property type="project" value="UniProtKB-KW"/>
</dbReference>
<name>A0A2N5UGN4_9BASI</name>
<evidence type="ECO:0000256" key="5">
    <source>
        <dbReference type="ARBA" id="ARBA00022759"/>
    </source>
</evidence>
<dbReference type="InterPro" id="IPR012337">
    <property type="entry name" value="RNaseH-like_sf"/>
</dbReference>
<dbReference type="Gene3D" id="3.30.420.10">
    <property type="entry name" value="Ribonuclease H-like superfamily/Ribonuclease H"/>
    <property type="match status" value="1"/>
</dbReference>
<evidence type="ECO:0000313" key="18">
    <source>
        <dbReference type="EMBL" id="PLW36888.1"/>
    </source>
</evidence>
<proteinExistence type="predicted"/>
<keyword evidence="5" id="KW-0255">Endonuclease</keyword>
<dbReference type="GO" id="GO:0004519">
    <property type="term" value="F:endonuclease activity"/>
    <property type="evidence" value="ECO:0007669"/>
    <property type="project" value="UniProtKB-KW"/>
</dbReference>
<evidence type="ECO:0000256" key="3">
    <source>
        <dbReference type="ARBA" id="ARBA00022722"/>
    </source>
</evidence>
<dbReference type="GO" id="GO:0003964">
    <property type="term" value="F:RNA-directed DNA polymerase activity"/>
    <property type="evidence" value="ECO:0007669"/>
    <property type="project" value="UniProtKB-KW"/>
</dbReference>
<evidence type="ECO:0000256" key="10">
    <source>
        <dbReference type="ARBA" id="ARBA00022918"/>
    </source>
</evidence>
<evidence type="ECO:0000256" key="13">
    <source>
        <dbReference type="ARBA" id="ARBA00023268"/>
    </source>
</evidence>
<dbReference type="Pfam" id="PF25597">
    <property type="entry name" value="SH3_retrovirus"/>
    <property type="match status" value="1"/>
</dbReference>
<dbReference type="InterPro" id="IPR036397">
    <property type="entry name" value="RNaseH_sf"/>
</dbReference>
<evidence type="ECO:0000313" key="19">
    <source>
        <dbReference type="Proteomes" id="UP000235392"/>
    </source>
</evidence>
<dbReference type="GO" id="GO:0016787">
    <property type="term" value="F:hydrolase activity"/>
    <property type="evidence" value="ECO:0007669"/>
    <property type="project" value="UniProtKB-KW"/>
</dbReference>
<dbReference type="SUPFAM" id="SSF56672">
    <property type="entry name" value="DNA/RNA polymerases"/>
    <property type="match status" value="1"/>
</dbReference>
<organism evidence="18 19">
    <name type="scientific">Puccinia coronata f. sp. avenae</name>
    <dbReference type="NCBI Taxonomy" id="200324"/>
    <lineage>
        <taxon>Eukaryota</taxon>
        <taxon>Fungi</taxon>
        <taxon>Dikarya</taxon>
        <taxon>Basidiomycota</taxon>
        <taxon>Pucciniomycotina</taxon>
        <taxon>Pucciniomycetes</taxon>
        <taxon>Pucciniales</taxon>
        <taxon>Pucciniaceae</taxon>
        <taxon>Puccinia</taxon>
    </lineage>
</organism>
<dbReference type="SUPFAM" id="SSF53098">
    <property type="entry name" value="Ribonuclease H-like"/>
    <property type="match status" value="1"/>
</dbReference>
<keyword evidence="10" id="KW-0695">RNA-directed DNA polymerase</keyword>
<dbReference type="CDD" id="cd09272">
    <property type="entry name" value="RNase_HI_RT_Ty1"/>
    <property type="match status" value="1"/>
</dbReference>
<evidence type="ECO:0000256" key="16">
    <source>
        <dbReference type="SAM" id="MobiDB-lite"/>
    </source>
</evidence>
<dbReference type="Proteomes" id="UP000235392">
    <property type="component" value="Unassembled WGS sequence"/>
</dbReference>
<keyword evidence="6" id="KW-0378">Hydrolase</keyword>
<keyword evidence="4" id="KW-0479">Metal-binding</keyword>
<keyword evidence="8" id="KW-0694">RNA-binding</keyword>
<comment type="catalytic activity">
    <reaction evidence="14">
        <text>DNA(n) + a 2'-deoxyribonucleoside 5'-triphosphate = DNA(n+1) + diphosphate</text>
        <dbReference type="Rhea" id="RHEA:22508"/>
        <dbReference type="Rhea" id="RHEA-COMP:17339"/>
        <dbReference type="Rhea" id="RHEA-COMP:17340"/>
        <dbReference type="ChEBI" id="CHEBI:33019"/>
        <dbReference type="ChEBI" id="CHEBI:61560"/>
        <dbReference type="ChEBI" id="CHEBI:173112"/>
        <dbReference type="EC" id="2.7.7.49"/>
    </reaction>
</comment>
<dbReference type="GO" id="GO:0003887">
    <property type="term" value="F:DNA-directed DNA polymerase activity"/>
    <property type="evidence" value="ECO:0007669"/>
    <property type="project" value="UniProtKB-KW"/>
</dbReference>
<evidence type="ECO:0000256" key="7">
    <source>
        <dbReference type="ARBA" id="ARBA00022842"/>
    </source>
</evidence>
<evidence type="ECO:0000256" key="8">
    <source>
        <dbReference type="ARBA" id="ARBA00022884"/>
    </source>
</evidence>
<evidence type="ECO:0000256" key="11">
    <source>
        <dbReference type="ARBA" id="ARBA00022932"/>
    </source>
</evidence>
<gene>
    <name evidence="18" type="ORF">PCASD_10182</name>
</gene>
<dbReference type="PANTHER" id="PTHR42648:SF11">
    <property type="entry name" value="TRANSPOSON TY4-P GAG-POL POLYPROTEIN"/>
    <property type="match status" value="1"/>
</dbReference>
<protein>
    <recommendedName>
        <fullName evidence="17">Integrase catalytic domain-containing protein</fullName>
    </recommendedName>
</protein>
<comment type="caution">
    <text evidence="18">The sequence shown here is derived from an EMBL/GenBank/DDBJ whole genome shotgun (WGS) entry which is preliminary data.</text>
</comment>
<keyword evidence="11" id="KW-0239">DNA-directed DNA polymerase</keyword>
<feature type="domain" description="Integrase catalytic" evidence="17">
    <location>
        <begin position="492"/>
        <end position="655"/>
    </location>
</feature>
<evidence type="ECO:0000256" key="12">
    <source>
        <dbReference type="ARBA" id="ARBA00023172"/>
    </source>
</evidence>
<dbReference type="InterPro" id="IPR039537">
    <property type="entry name" value="Retrotran_Ty1/copia-like"/>
</dbReference>
<dbReference type="AlphaFoldDB" id="A0A2N5UGN4"/>
<evidence type="ECO:0000256" key="14">
    <source>
        <dbReference type="ARBA" id="ARBA00048173"/>
    </source>
</evidence>
<comment type="catalytic activity">
    <reaction evidence="15">
        <text>DNA(n) + a 2'-deoxyribonucleoside 5'-triphosphate = DNA(n+1) + diphosphate</text>
        <dbReference type="Rhea" id="RHEA:22508"/>
        <dbReference type="Rhea" id="RHEA-COMP:17339"/>
        <dbReference type="Rhea" id="RHEA-COMP:17340"/>
        <dbReference type="ChEBI" id="CHEBI:33019"/>
        <dbReference type="ChEBI" id="CHEBI:61560"/>
        <dbReference type="ChEBI" id="CHEBI:173112"/>
        <dbReference type="EC" id="2.7.7.7"/>
    </reaction>
</comment>
<dbReference type="GO" id="GO:0046872">
    <property type="term" value="F:metal ion binding"/>
    <property type="evidence" value="ECO:0007669"/>
    <property type="project" value="UniProtKB-KW"/>
</dbReference>
<keyword evidence="7" id="KW-0460">Magnesium</keyword>